<accession>A0A843UZU8</accession>
<feature type="coiled-coil region" evidence="5">
    <location>
        <begin position="163"/>
        <end position="227"/>
    </location>
</feature>
<dbReference type="CDD" id="cd16649">
    <property type="entry name" value="mRING-HC-C3HC5_CGRF1-like"/>
    <property type="match status" value="1"/>
</dbReference>
<evidence type="ECO:0000313" key="7">
    <source>
        <dbReference type="EMBL" id="MQL86153.1"/>
    </source>
</evidence>
<dbReference type="Gene3D" id="3.30.40.10">
    <property type="entry name" value="Zinc/RING finger domain, C3HC4 (zinc finger)"/>
    <property type="match status" value="1"/>
</dbReference>
<feature type="domain" description="RING-type" evidence="6">
    <location>
        <begin position="311"/>
        <end position="347"/>
    </location>
</feature>
<gene>
    <name evidence="7" type="ORF">Taro_018678</name>
</gene>
<comment type="caution">
    <text evidence="7">The sequence shown here is derived from an EMBL/GenBank/DDBJ whole genome shotgun (WGS) entry which is preliminary data.</text>
</comment>
<dbReference type="InterPro" id="IPR001841">
    <property type="entry name" value="Znf_RING"/>
</dbReference>
<dbReference type="AlphaFoldDB" id="A0A843UZU8"/>
<dbReference type="PANTHER" id="PTHR42647:SF72">
    <property type="entry name" value="EF-HAND CALCIUM-BINDING DOMAIN-CONTAINING PROTEIN 4A"/>
    <property type="match status" value="1"/>
</dbReference>
<sequence>MILSPDPKDSRLDGGLLPLGASVPAAAPKQQPEAFNCATVLSGDPGSELTCNGASAAKRKPMHQYQSVGFLLPQQQLLRADDLDGDLALEKDVVYHSWLRAKFGASHTPYTNTLSCDSGMASTTGRSPAETQILPTVAVSSAATSLLSQQLVSQLHNQSHDIDDFIRLQNKRLRSELEQLRERHCRALLSAMQQGFLLHLRQKAAELESAKRRTAELEERVRQLVAENEIWLNVARNKEAIASSLRAGLEQALLKNASPAGAVVAPADLEEGYGDSGSVASTAPGVALEEMQSCFYSGEAAEGRRGKHGKCRVCSEGEVSVLVLPCRHLCLCDGCESRVTAACPQCKAAINATLHVFFG</sequence>
<dbReference type="InterPro" id="IPR013083">
    <property type="entry name" value="Znf_RING/FYVE/PHD"/>
</dbReference>
<dbReference type="SUPFAM" id="SSF57850">
    <property type="entry name" value="RING/U-box"/>
    <property type="match status" value="1"/>
</dbReference>
<keyword evidence="5" id="KW-0175">Coiled coil</keyword>
<reference evidence="7" key="1">
    <citation type="submission" date="2017-07" db="EMBL/GenBank/DDBJ databases">
        <title>Taro Niue Genome Assembly and Annotation.</title>
        <authorList>
            <person name="Atibalentja N."/>
            <person name="Keating K."/>
            <person name="Fields C.J."/>
        </authorList>
    </citation>
    <scope>NUCLEOTIDE SEQUENCE</scope>
    <source>
        <strain evidence="7">Niue_2</strain>
        <tissue evidence="7">Leaf</tissue>
    </source>
</reference>
<dbReference type="GO" id="GO:0008270">
    <property type="term" value="F:zinc ion binding"/>
    <property type="evidence" value="ECO:0007669"/>
    <property type="project" value="UniProtKB-KW"/>
</dbReference>
<dbReference type="GO" id="GO:0004842">
    <property type="term" value="F:ubiquitin-protein transferase activity"/>
    <property type="evidence" value="ECO:0007669"/>
    <property type="project" value="TreeGrafter"/>
</dbReference>
<keyword evidence="2 4" id="KW-0863">Zinc-finger</keyword>
<dbReference type="SMR" id="A0A843UZU8"/>
<evidence type="ECO:0000259" key="6">
    <source>
        <dbReference type="PROSITE" id="PS50089"/>
    </source>
</evidence>
<dbReference type="EMBL" id="NMUH01000877">
    <property type="protein sequence ID" value="MQL86153.1"/>
    <property type="molecule type" value="Genomic_DNA"/>
</dbReference>
<dbReference type="OrthoDB" id="1711136at2759"/>
<protein>
    <recommendedName>
        <fullName evidence="6">RING-type domain-containing protein</fullName>
    </recommendedName>
</protein>
<organism evidence="7 8">
    <name type="scientific">Colocasia esculenta</name>
    <name type="common">Wild taro</name>
    <name type="synonym">Arum esculentum</name>
    <dbReference type="NCBI Taxonomy" id="4460"/>
    <lineage>
        <taxon>Eukaryota</taxon>
        <taxon>Viridiplantae</taxon>
        <taxon>Streptophyta</taxon>
        <taxon>Embryophyta</taxon>
        <taxon>Tracheophyta</taxon>
        <taxon>Spermatophyta</taxon>
        <taxon>Magnoliopsida</taxon>
        <taxon>Liliopsida</taxon>
        <taxon>Araceae</taxon>
        <taxon>Aroideae</taxon>
        <taxon>Colocasieae</taxon>
        <taxon>Colocasia</taxon>
    </lineage>
</organism>
<name>A0A843UZU8_COLES</name>
<evidence type="ECO:0000256" key="2">
    <source>
        <dbReference type="ARBA" id="ARBA00022771"/>
    </source>
</evidence>
<dbReference type="PANTHER" id="PTHR42647">
    <property type="entry name" value="SBP (S-RIBONUCLEASE BINDING PROTEIN) FAMILY PROTEIN"/>
    <property type="match status" value="1"/>
</dbReference>
<dbReference type="Proteomes" id="UP000652761">
    <property type="component" value="Unassembled WGS sequence"/>
</dbReference>
<keyword evidence="8" id="KW-1185">Reference proteome</keyword>
<keyword evidence="1" id="KW-0479">Metal-binding</keyword>
<dbReference type="PROSITE" id="PS50089">
    <property type="entry name" value="ZF_RING_2"/>
    <property type="match status" value="1"/>
</dbReference>
<evidence type="ECO:0000256" key="1">
    <source>
        <dbReference type="ARBA" id="ARBA00022723"/>
    </source>
</evidence>
<dbReference type="Pfam" id="PF13920">
    <property type="entry name" value="zf-C3HC4_3"/>
    <property type="match status" value="1"/>
</dbReference>
<evidence type="ECO:0000256" key="5">
    <source>
        <dbReference type="SAM" id="Coils"/>
    </source>
</evidence>
<keyword evidence="3" id="KW-0862">Zinc</keyword>
<proteinExistence type="predicted"/>
<evidence type="ECO:0000313" key="8">
    <source>
        <dbReference type="Proteomes" id="UP000652761"/>
    </source>
</evidence>
<evidence type="ECO:0000256" key="4">
    <source>
        <dbReference type="PROSITE-ProRule" id="PRU00175"/>
    </source>
</evidence>
<evidence type="ECO:0000256" key="3">
    <source>
        <dbReference type="ARBA" id="ARBA00022833"/>
    </source>
</evidence>